<sequence length="414" mass="42512">MSRRAAAAGSQSSLREANRALVVETVKRYGGLTQVELATATGLSQATVSTIVRELLAAGVVDTAVTTRSGRRAQMVTLARRVGLAAGVHVGHRHLRVVLGDFTHEVIAEQTLPLPAEHRVDTSLDRVALLVVDLLERVGATLDDVVGLGVGVPVPVDSSTGLLSVTGLMPGWDDVHVGQVLSKRLGLPVYVDNDANLGAIAESTLGASRQHSDSVYVRVSHGVGAGIVIGGHLHRGAGGAAGTIGHVPVQFPGDPCRCGNAGCLDTVAGAPAIFERLRASHGTLALRDVVQRTRDGDERCTQVVAEAGVAIGRVVAGLGATIDPQVVVVGGELADTGEVLLGPLREAARRTVVLDRFVPLEVVPAALGSRAEVVGALALALRSTDVPLHVGTDSETEVGSGTDDDVGPVTAELA</sequence>
<dbReference type="InterPro" id="IPR036390">
    <property type="entry name" value="WH_DNA-bd_sf"/>
</dbReference>
<dbReference type="Pfam" id="PF00480">
    <property type="entry name" value="ROK"/>
    <property type="match status" value="1"/>
</dbReference>
<evidence type="ECO:0000313" key="4">
    <source>
        <dbReference type="EMBL" id="AEE46731.1"/>
    </source>
</evidence>
<dbReference type="Proteomes" id="UP000008460">
    <property type="component" value="Chromosome"/>
</dbReference>
<dbReference type="InterPro" id="IPR011991">
    <property type="entry name" value="ArsR-like_HTH"/>
</dbReference>
<dbReference type="eggNOG" id="COG1940">
    <property type="taxonomic scope" value="Bacteria"/>
</dbReference>
<protein>
    <submittedName>
        <fullName evidence="4">ROK family protein</fullName>
    </submittedName>
</protein>
<dbReference type="GO" id="GO:0003700">
    <property type="term" value="F:DNA-binding transcription factor activity"/>
    <property type="evidence" value="ECO:0007669"/>
    <property type="project" value="InterPro"/>
</dbReference>
<dbReference type="AlphaFoldDB" id="F4H601"/>
<evidence type="ECO:0000256" key="1">
    <source>
        <dbReference type="ARBA" id="ARBA00006479"/>
    </source>
</evidence>
<keyword evidence="5" id="KW-1185">Reference proteome</keyword>
<dbReference type="InterPro" id="IPR000835">
    <property type="entry name" value="HTH_MarR-typ"/>
</dbReference>
<dbReference type="InterPro" id="IPR043129">
    <property type="entry name" value="ATPase_NBD"/>
</dbReference>
<dbReference type="Gene3D" id="3.30.420.40">
    <property type="match status" value="2"/>
</dbReference>
<dbReference type="SUPFAM" id="SSF46785">
    <property type="entry name" value="Winged helix' DNA-binding domain"/>
    <property type="match status" value="1"/>
</dbReference>
<dbReference type="Gene3D" id="1.10.10.10">
    <property type="entry name" value="Winged helix-like DNA-binding domain superfamily/Winged helix DNA-binding domain"/>
    <property type="match status" value="1"/>
</dbReference>
<feature type="region of interest" description="Disordered" evidence="2">
    <location>
        <begin position="390"/>
        <end position="414"/>
    </location>
</feature>
<dbReference type="RefSeq" id="WP_013771757.1">
    <property type="nucleotide sequence ID" value="NC_015514.1"/>
</dbReference>
<reference evidence="4 5" key="1">
    <citation type="submission" date="2011-04" db="EMBL/GenBank/DDBJ databases">
        <title>Complete sequence of Cellulomonas fimi ATCC 484.</title>
        <authorList>
            <consortium name="US DOE Joint Genome Institute"/>
            <person name="Lucas S."/>
            <person name="Han J."/>
            <person name="Lapidus A."/>
            <person name="Cheng J.-F."/>
            <person name="Goodwin L."/>
            <person name="Pitluck S."/>
            <person name="Peters L."/>
            <person name="Chertkov O."/>
            <person name="Detter J.C."/>
            <person name="Han C."/>
            <person name="Tapia R."/>
            <person name="Land M."/>
            <person name="Hauser L."/>
            <person name="Kyrpides N."/>
            <person name="Ivanova N."/>
            <person name="Ovchinnikova G."/>
            <person name="Pagani I."/>
            <person name="Mead D."/>
            <person name="Brumm P."/>
            <person name="Woyke T."/>
        </authorList>
    </citation>
    <scope>NUCLEOTIDE SEQUENCE [LARGE SCALE GENOMIC DNA]</scope>
    <source>
        <strain evidence="5">ATCC 484 / DSM 20113 / JCM 1341 / NBRC 15513 / NCIMB 8980 / NCTC 7547</strain>
    </source>
</reference>
<organism evidence="4 5">
    <name type="scientific">Cellulomonas fimi (strain ATCC 484 / DSM 20113 / JCM 1341 / CCUG 24087 / LMG 16345 / NBRC 15513 / NCIMB 8980 / NCTC 7547 / NRS-133)</name>
    <dbReference type="NCBI Taxonomy" id="590998"/>
    <lineage>
        <taxon>Bacteria</taxon>
        <taxon>Bacillati</taxon>
        <taxon>Actinomycetota</taxon>
        <taxon>Actinomycetes</taxon>
        <taxon>Micrococcales</taxon>
        <taxon>Cellulomonadaceae</taxon>
        <taxon>Cellulomonas</taxon>
    </lineage>
</organism>
<dbReference type="InterPro" id="IPR036388">
    <property type="entry name" value="WH-like_DNA-bd_sf"/>
</dbReference>
<dbReference type="eggNOG" id="COG1846">
    <property type="taxonomic scope" value="Bacteria"/>
</dbReference>
<dbReference type="InterPro" id="IPR049874">
    <property type="entry name" value="ROK_cs"/>
</dbReference>
<dbReference type="CDD" id="cd00090">
    <property type="entry name" value="HTH_ARSR"/>
    <property type="match status" value="1"/>
</dbReference>
<name>F4H601_CELFA</name>
<dbReference type="PANTHER" id="PTHR18964">
    <property type="entry name" value="ROK (REPRESSOR, ORF, KINASE) FAMILY"/>
    <property type="match status" value="1"/>
</dbReference>
<feature type="domain" description="HTH marR-type" evidence="3">
    <location>
        <begin position="20"/>
        <end position="71"/>
    </location>
</feature>
<dbReference type="KEGG" id="cfi:Celf_2606"/>
<dbReference type="Pfam" id="PF12802">
    <property type="entry name" value="MarR_2"/>
    <property type="match status" value="1"/>
</dbReference>
<evidence type="ECO:0000259" key="3">
    <source>
        <dbReference type="Pfam" id="PF12802"/>
    </source>
</evidence>
<dbReference type="PANTHER" id="PTHR18964:SF173">
    <property type="entry name" value="GLUCOKINASE"/>
    <property type="match status" value="1"/>
</dbReference>
<evidence type="ECO:0000256" key="2">
    <source>
        <dbReference type="SAM" id="MobiDB-lite"/>
    </source>
</evidence>
<dbReference type="InterPro" id="IPR000600">
    <property type="entry name" value="ROK"/>
</dbReference>
<dbReference type="STRING" id="590998.Celf_2606"/>
<dbReference type="SUPFAM" id="SSF53067">
    <property type="entry name" value="Actin-like ATPase domain"/>
    <property type="match status" value="1"/>
</dbReference>
<evidence type="ECO:0000313" key="5">
    <source>
        <dbReference type="Proteomes" id="UP000008460"/>
    </source>
</evidence>
<proteinExistence type="inferred from homology"/>
<dbReference type="PROSITE" id="PS01125">
    <property type="entry name" value="ROK"/>
    <property type="match status" value="1"/>
</dbReference>
<dbReference type="EMBL" id="CP002666">
    <property type="protein sequence ID" value="AEE46731.1"/>
    <property type="molecule type" value="Genomic_DNA"/>
</dbReference>
<dbReference type="HOGENOM" id="CLU_036604_13_3_11"/>
<comment type="similarity">
    <text evidence="1">Belongs to the ROK (NagC/XylR) family.</text>
</comment>
<accession>F4H601</accession>
<gene>
    <name evidence="4" type="ordered locus">Celf_2606</name>
</gene>